<keyword evidence="4 6" id="KW-0413">Isomerase</keyword>
<keyword evidence="3" id="KW-0169">Cobalamin biosynthesis</keyword>
<dbReference type="GO" id="GO:0016993">
    <property type="term" value="F:precorrin-8X methylmutase activity"/>
    <property type="evidence" value="ECO:0007669"/>
    <property type="project" value="UniProtKB-EC"/>
</dbReference>
<dbReference type="EC" id="5.4.99.61" evidence="6"/>
<dbReference type="InterPro" id="IPR036588">
    <property type="entry name" value="CobH/CbiC_sf"/>
</dbReference>
<sequence length="214" mass="23501">MSYERRPMSIEQKSFEIITQEMGSAIDAFDATLQPVVKRVIHTTADFEYTDLLDFSDDAVQSTFDALKSGCKIYCDTNMIVNGLSKVALGKFSCKPYCLVSDEDVSKEAKERGVTRSIVGMEHAAKDPETKIFLIGNAPTALYTLLEMIKSGDCAKPSLIVAVPVGFVGAAESKEEVLKYDVPYIRVRGRKGGSTVAVAILHGLIYQIFQREGI</sequence>
<dbReference type="AlphaFoldDB" id="A0A1D7TK55"/>
<comment type="pathway">
    <text evidence="1">Cofactor biosynthesis; adenosylcobalamin biosynthesis.</text>
</comment>
<feature type="domain" description="Cobalamin biosynthesis precorrin-8X methylmutase CobH/CbiC" evidence="5">
    <location>
        <begin position="10"/>
        <end position="206"/>
    </location>
</feature>
<evidence type="ECO:0000256" key="4">
    <source>
        <dbReference type="ARBA" id="ARBA00023235"/>
    </source>
</evidence>
<dbReference type="Pfam" id="PF02570">
    <property type="entry name" value="CbiC"/>
    <property type="match status" value="1"/>
</dbReference>
<evidence type="ECO:0000256" key="3">
    <source>
        <dbReference type="ARBA" id="ARBA00022573"/>
    </source>
</evidence>
<dbReference type="InterPro" id="IPR003722">
    <property type="entry name" value="Cbl_synth_CobH/CbiC"/>
</dbReference>
<dbReference type="EMBL" id="CP017111">
    <property type="protein sequence ID" value="AOO65294.1"/>
    <property type="molecule type" value="Genomic_DNA"/>
</dbReference>
<accession>A0A1D7TK55</accession>
<dbReference type="RefSeq" id="WP_025344689.1">
    <property type="nucleotide sequence ID" value="NZ_CP017111.1"/>
</dbReference>
<dbReference type="KEGG" id="shal:SHALO_1519"/>
<dbReference type="GO" id="GO:0009236">
    <property type="term" value="P:cobalamin biosynthetic process"/>
    <property type="evidence" value="ECO:0007669"/>
    <property type="project" value="UniProtKB-UniPathway"/>
</dbReference>
<dbReference type="Gene3D" id="3.40.50.10230">
    <property type="entry name" value="Cobalamin biosynthesis CobH/CbiC, precorrin-8X methylmutase"/>
    <property type="match status" value="1"/>
</dbReference>
<evidence type="ECO:0000256" key="1">
    <source>
        <dbReference type="ARBA" id="ARBA00004953"/>
    </source>
</evidence>
<gene>
    <name evidence="6" type="ORF">SHALO_1519</name>
</gene>
<protein>
    <submittedName>
        <fullName evidence="6">Cobalt-precorrin-8x methylmutase CbiC</fullName>
        <ecNumber evidence="6">5.4.99.61</ecNumber>
    </submittedName>
</protein>
<evidence type="ECO:0000259" key="5">
    <source>
        <dbReference type="Pfam" id="PF02570"/>
    </source>
</evidence>
<name>A0A1D7TK55_9BACT</name>
<dbReference type="UniPathway" id="UPA00148"/>
<dbReference type="PANTHER" id="PTHR43588">
    <property type="entry name" value="COBALT-PRECORRIN-8 METHYLMUTASE"/>
    <property type="match status" value="1"/>
</dbReference>
<dbReference type="STRING" id="1193502.SHALO_1519"/>
<dbReference type="PANTHER" id="PTHR43588:SF1">
    <property type="entry name" value="COBALT-PRECORRIN-8 METHYLMUTASE"/>
    <property type="match status" value="1"/>
</dbReference>
<reference evidence="7" key="1">
    <citation type="submission" date="2016-08" db="EMBL/GenBank/DDBJ databases">
        <title>Complete genome sequence of the organohalide-respiring Epsilonproteobacterium Sulfurospirillum halorespirans.</title>
        <authorList>
            <person name="Goris T."/>
            <person name="Zimmermann J."/>
            <person name="Schenz B."/>
            <person name="Lemos M."/>
            <person name="Hackermueller J."/>
            <person name="Diekert G."/>
        </authorList>
    </citation>
    <scope>NUCLEOTIDE SEQUENCE [LARGE SCALE GENOMIC DNA]</scope>
    <source>
        <strain>DSM 13726</strain>
        <strain evidence="7">PCE-M2</strain>
    </source>
</reference>
<dbReference type="PATRIC" id="fig|1193502.14.peg.1542"/>
<comment type="similarity">
    <text evidence="2">Belongs to the CobH/CbiC family.</text>
</comment>
<organism evidence="6 7">
    <name type="scientific">Sulfurospirillum halorespirans DSM 13726</name>
    <dbReference type="NCBI Taxonomy" id="1193502"/>
    <lineage>
        <taxon>Bacteria</taxon>
        <taxon>Pseudomonadati</taxon>
        <taxon>Campylobacterota</taxon>
        <taxon>Epsilonproteobacteria</taxon>
        <taxon>Campylobacterales</taxon>
        <taxon>Sulfurospirillaceae</taxon>
        <taxon>Sulfurospirillum</taxon>
    </lineage>
</organism>
<evidence type="ECO:0000313" key="7">
    <source>
        <dbReference type="Proteomes" id="UP000094609"/>
    </source>
</evidence>
<dbReference type="Proteomes" id="UP000094609">
    <property type="component" value="Chromosome"/>
</dbReference>
<evidence type="ECO:0000313" key="6">
    <source>
        <dbReference type="EMBL" id="AOO65294.1"/>
    </source>
</evidence>
<proteinExistence type="inferred from homology"/>
<keyword evidence="7" id="KW-1185">Reference proteome</keyword>
<dbReference type="SUPFAM" id="SSF63965">
    <property type="entry name" value="Precorrin-8X methylmutase CbiC/CobH"/>
    <property type="match status" value="1"/>
</dbReference>
<evidence type="ECO:0000256" key="2">
    <source>
        <dbReference type="ARBA" id="ARBA00009774"/>
    </source>
</evidence>